<organism evidence="1 2">
    <name type="scientific">Melastoma candidum</name>
    <dbReference type="NCBI Taxonomy" id="119954"/>
    <lineage>
        <taxon>Eukaryota</taxon>
        <taxon>Viridiplantae</taxon>
        <taxon>Streptophyta</taxon>
        <taxon>Embryophyta</taxon>
        <taxon>Tracheophyta</taxon>
        <taxon>Spermatophyta</taxon>
        <taxon>Magnoliopsida</taxon>
        <taxon>eudicotyledons</taxon>
        <taxon>Gunneridae</taxon>
        <taxon>Pentapetalae</taxon>
        <taxon>rosids</taxon>
        <taxon>malvids</taxon>
        <taxon>Myrtales</taxon>
        <taxon>Melastomataceae</taxon>
        <taxon>Melastomatoideae</taxon>
        <taxon>Melastomateae</taxon>
        <taxon>Melastoma</taxon>
    </lineage>
</organism>
<reference evidence="2" key="1">
    <citation type="journal article" date="2023" name="Front. Plant Sci.">
        <title>Chromosomal-level genome assembly of Melastoma candidum provides insights into trichome evolution.</title>
        <authorList>
            <person name="Zhong Y."/>
            <person name="Wu W."/>
            <person name="Sun C."/>
            <person name="Zou P."/>
            <person name="Liu Y."/>
            <person name="Dai S."/>
            <person name="Zhou R."/>
        </authorList>
    </citation>
    <scope>NUCLEOTIDE SEQUENCE [LARGE SCALE GENOMIC DNA]</scope>
</reference>
<proteinExistence type="predicted"/>
<dbReference type="EMBL" id="CM042889">
    <property type="protein sequence ID" value="KAI4321886.1"/>
    <property type="molecule type" value="Genomic_DNA"/>
</dbReference>
<protein>
    <submittedName>
        <fullName evidence="1">Uncharacterized protein</fullName>
    </submittedName>
</protein>
<evidence type="ECO:0000313" key="1">
    <source>
        <dbReference type="EMBL" id="KAI4321886.1"/>
    </source>
</evidence>
<evidence type="ECO:0000313" key="2">
    <source>
        <dbReference type="Proteomes" id="UP001057402"/>
    </source>
</evidence>
<sequence length="99" mass="11192">MAGMPPASLLARFSVTMATSSSHAGLRRLHQRGLATSAARQGPPKLNFWDDPLHPSKWKDEHFVVVSVAGWSLLFYGGYWYYIKGKNEDKQEKVKDRSQ</sequence>
<accession>A0ACB9MFL0</accession>
<comment type="caution">
    <text evidence="1">The sequence shown here is derived from an EMBL/GenBank/DDBJ whole genome shotgun (WGS) entry which is preliminary data.</text>
</comment>
<dbReference type="Proteomes" id="UP001057402">
    <property type="component" value="Chromosome 10"/>
</dbReference>
<keyword evidence="2" id="KW-1185">Reference proteome</keyword>
<gene>
    <name evidence="1" type="ORF">MLD38_035214</name>
</gene>
<name>A0ACB9MFL0_9MYRT</name>